<evidence type="ECO:0000256" key="15">
    <source>
        <dbReference type="PROSITE-ProRule" id="PRU00560"/>
    </source>
</evidence>
<evidence type="ECO:0000256" key="4">
    <source>
        <dbReference type="ARBA" id="ARBA00022801"/>
    </source>
</evidence>
<dbReference type="RefSeq" id="WP_108783543.1">
    <property type="nucleotide sequence ID" value="NZ_OMKW01000004.1"/>
</dbReference>
<dbReference type="InterPro" id="IPR000212">
    <property type="entry name" value="DNA_helicase_UvrD/REP"/>
</dbReference>
<dbReference type="GO" id="GO:0043138">
    <property type="term" value="F:3'-5' DNA helicase activity"/>
    <property type="evidence" value="ECO:0007669"/>
    <property type="project" value="UniProtKB-EC"/>
</dbReference>
<evidence type="ECO:0000256" key="6">
    <source>
        <dbReference type="ARBA" id="ARBA00022839"/>
    </source>
</evidence>
<protein>
    <recommendedName>
        <fullName evidence="12">DNA 3'-5' helicase</fullName>
        <ecNumber evidence="12">5.6.2.4</ecNumber>
    </recommendedName>
    <alternativeName>
        <fullName evidence="13">DNA 3'-5' helicase II</fullName>
    </alternativeName>
</protein>
<keyword evidence="6" id="KW-0269">Exonuclease</keyword>
<evidence type="ECO:0000256" key="1">
    <source>
        <dbReference type="ARBA" id="ARBA00022722"/>
    </source>
</evidence>
<evidence type="ECO:0000256" key="12">
    <source>
        <dbReference type="ARBA" id="ARBA00034808"/>
    </source>
</evidence>
<dbReference type="AlphaFoldDB" id="A0A2R8AFJ8"/>
<dbReference type="InterPro" id="IPR014151">
    <property type="entry name" value="DNA_helicase_AddA"/>
</dbReference>
<feature type="binding site" evidence="15">
    <location>
        <begin position="24"/>
        <end position="31"/>
    </location>
    <ligand>
        <name>ATP</name>
        <dbReference type="ChEBI" id="CHEBI:30616"/>
    </ligand>
</feature>
<dbReference type="SUPFAM" id="SSF52540">
    <property type="entry name" value="P-loop containing nucleoside triphosphate hydrolases"/>
    <property type="match status" value="1"/>
</dbReference>
<gene>
    <name evidence="18" type="primary">addA</name>
    <name evidence="18" type="ORF">POI8812_03194</name>
</gene>
<dbReference type="Gene3D" id="1.10.486.10">
    <property type="entry name" value="PCRA, domain 4"/>
    <property type="match status" value="1"/>
</dbReference>
<feature type="domain" description="UvrD-like helicase C-terminal" evidence="17">
    <location>
        <begin position="493"/>
        <end position="774"/>
    </location>
</feature>
<dbReference type="PROSITE" id="PS51198">
    <property type="entry name" value="UVRD_HELICASE_ATP_BIND"/>
    <property type="match status" value="1"/>
</dbReference>
<keyword evidence="1" id="KW-0540">Nuclease</keyword>
<evidence type="ECO:0000256" key="9">
    <source>
        <dbReference type="ARBA" id="ARBA00023204"/>
    </source>
</evidence>
<evidence type="ECO:0000256" key="8">
    <source>
        <dbReference type="ARBA" id="ARBA00023125"/>
    </source>
</evidence>
<dbReference type="InterPro" id="IPR014017">
    <property type="entry name" value="DNA_helicase_UvrD-like_C"/>
</dbReference>
<dbReference type="GO" id="GO:0033202">
    <property type="term" value="C:DNA helicase complex"/>
    <property type="evidence" value="ECO:0007669"/>
    <property type="project" value="TreeGrafter"/>
</dbReference>
<evidence type="ECO:0000313" key="19">
    <source>
        <dbReference type="Proteomes" id="UP000244932"/>
    </source>
</evidence>
<dbReference type="GO" id="GO:0005524">
    <property type="term" value="F:ATP binding"/>
    <property type="evidence" value="ECO:0007669"/>
    <property type="project" value="UniProtKB-UniRule"/>
</dbReference>
<dbReference type="NCBIfam" id="TIGR02784">
    <property type="entry name" value="addA_alphas"/>
    <property type="match status" value="1"/>
</dbReference>
<keyword evidence="19" id="KW-1185">Reference proteome</keyword>
<keyword evidence="4 15" id="KW-0378">Hydrolase</keyword>
<evidence type="ECO:0000259" key="16">
    <source>
        <dbReference type="PROSITE" id="PS51198"/>
    </source>
</evidence>
<dbReference type="EMBL" id="OMKW01000004">
    <property type="protein sequence ID" value="SPF30850.1"/>
    <property type="molecule type" value="Genomic_DNA"/>
</dbReference>
<comment type="catalytic activity">
    <reaction evidence="11">
        <text>Couples ATP hydrolysis with the unwinding of duplex DNA by translocating in the 3'-5' direction.</text>
        <dbReference type="EC" id="5.6.2.4"/>
    </reaction>
</comment>
<dbReference type="InterPro" id="IPR014016">
    <property type="entry name" value="UvrD-like_ATP-bd"/>
</dbReference>
<dbReference type="Gene3D" id="3.40.50.300">
    <property type="entry name" value="P-loop containing nucleotide triphosphate hydrolases"/>
    <property type="match status" value="3"/>
</dbReference>
<evidence type="ECO:0000256" key="10">
    <source>
        <dbReference type="ARBA" id="ARBA00023235"/>
    </source>
</evidence>
<organism evidence="18 19">
    <name type="scientific">Pontivivens insulae</name>
    <dbReference type="NCBI Taxonomy" id="1639689"/>
    <lineage>
        <taxon>Bacteria</taxon>
        <taxon>Pseudomonadati</taxon>
        <taxon>Pseudomonadota</taxon>
        <taxon>Alphaproteobacteria</taxon>
        <taxon>Rhodobacterales</taxon>
        <taxon>Paracoccaceae</taxon>
        <taxon>Pontivivens</taxon>
    </lineage>
</organism>
<proteinExistence type="predicted"/>
<feature type="domain" description="UvrD-like helicase ATP-binding" evidence="16">
    <location>
        <begin position="3"/>
        <end position="476"/>
    </location>
</feature>
<dbReference type="PANTHER" id="PTHR11070">
    <property type="entry name" value="UVRD / RECB / PCRA DNA HELICASE FAMILY MEMBER"/>
    <property type="match status" value="1"/>
</dbReference>
<evidence type="ECO:0000313" key="18">
    <source>
        <dbReference type="EMBL" id="SPF30850.1"/>
    </source>
</evidence>
<keyword evidence="9" id="KW-0234">DNA repair</keyword>
<dbReference type="Gene3D" id="3.90.320.10">
    <property type="match status" value="1"/>
</dbReference>
<keyword evidence="2 15" id="KW-0547">Nucleotide-binding</keyword>
<dbReference type="GO" id="GO:0003677">
    <property type="term" value="F:DNA binding"/>
    <property type="evidence" value="ECO:0007669"/>
    <property type="project" value="UniProtKB-KW"/>
</dbReference>
<dbReference type="PANTHER" id="PTHR11070:SF2">
    <property type="entry name" value="ATP-DEPENDENT DNA HELICASE SRS2"/>
    <property type="match status" value="1"/>
</dbReference>
<name>A0A2R8AFJ8_9RHOB</name>
<dbReference type="Proteomes" id="UP000244932">
    <property type="component" value="Unassembled WGS sequence"/>
</dbReference>
<sequence>MSVQSAATAQNRASFPFGSAWVGANAGSGKTRVLTDRVARLLLHGADPQSILCLTYTKAAAAEMKNRLFARLGEWSMLDDEALSDALHALGEDQQVHVEGLANARRLFAAALETPGELKIQTIHAFCAAVLRRFPLEARVSPQFREMDSRQEAELRETVLSALATQAEGSFTALAAHLPGDGPEALLAAIRSERAAFRRRYDRDALIAAFESGGGNGGPLIGPEEVTLLERLADALQAVGSPAEQKTALPKVRAILCASTPERADRLAESVLLFEKKTDKRDYLTKRDKFANKGTMASLDARDIAAINDLCDAVEAARAERIARLTLARTDALHAFAQDYIAAYEGEKDARGLLDFDDLIEKVLKLVDEDQGGAAAWVLYKLDGGIEHVLVDEAQDTSPLQWQVIRALTGDFFAGESTRDRPRTIFVVGDEKQSIYSFQGAEPRAFGEMRAAYGSQIAQSGAKLAEVEMAYSFRSATPVLALTDKVFDVAGRGAVSGPVTHLPTDPDKPGRVDLWTWREKQEAEEAPPWWTPLDAPSDERADLALARDIAAEIARMIRERDPLPRGDHVRPVQADDILILVQRRSVLFHALIRELKAAGVAVSGADRMKLGEELAVRDLMALMQWVTTPEDDLALAGVLRSPLFGMDEDTLFRIAHGRKGALLIQQLQEVPALKPIDDVLQDLRGQSDFLRPFEFLSRVLVRHDGRRKILKRLGQEAIDGVDELLAQAIAYEATEPPTLTGFLEWFASDETEVKRELSDGQGEVRVMTVHGAKGLEAPIVFLPDTAKRQGNQAEPLSNVADTPVWAGSERPDAVNAARELAAEKRKRESERLLYVALTRAEHHLIIAGAGDARLRKGGWYEMVETAFAEMEHQVRPFGLSLSHHWPDDGPAGQLEQVDQADVAPSLMHPPVPPAQSRALLSPSALGGAHALPGEGDSSELAMARGTAIHSLLETLPTLPRSRWDEMGATLATDMPELLAEAIAVLDAHPDVFGPDTLAEIAVAGEIAGHRVSGRIDRIAPRADGSVLIVDFKSNRVVPDSPETVPEAVLRQLGAYHAALAPRFAPAKLEVAVLWTATATLMKVPHALVNAALGRASLDPSGAAP</sequence>
<keyword evidence="8" id="KW-0238">DNA-binding</keyword>
<evidence type="ECO:0000256" key="13">
    <source>
        <dbReference type="ARBA" id="ARBA00034923"/>
    </source>
</evidence>
<dbReference type="GO" id="GO:0000725">
    <property type="term" value="P:recombinational repair"/>
    <property type="evidence" value="ECO:0007669"/>
    <property type="project" value="TreeGrafter"/>
</dbReference>
<dbReference type="Pfam" id="PF13361">
    <property type="entry name" value="UvrD_C"/>
    <property type="match status" value="1"/>
</dbReference>
<dbReference type="GO" id="GO:0005829">
    <property type="term" value="C:cytosol"/>
    <property type="evidence" value="ECO:0007669"/>
    <property type="project" value="TreeGrafter"/>
</dbReference>
<keyword evidence="5 15" id="KW-0347">Helicase</keyword>
<reference evidence="18 19" key="1">
    <citation type="submission" date="2018-03" db="EMBL/GenBank/DDBJ databases">
        <authorList>
            <person name="Keele B.F."/>
        </authorList>
    </citation>
    <scope>NUCLEOTIDE SEQUENCE [LARGE SCALE GENOMIC DNA]</scope>
    <source>
        <strain evidence="18 19">CeCT 8812</strain>
    </source>
</reference>
<dbReference type="Pfam" id="PF00580">
    <property type="entry name" value="UvrD-helicase"/>
    <property type="match status" value="1"/>
</dbReference>
<evidence type="ECO:0000256" key="5">
    <source>
        <dbReference type="ARBA" id="ARBA00022806"/>
    </source>
</evidence>
<evidence type="ECO:0000256" key="14">
    <source>
        <dbReference type="ARBA" id="ARBA00048988"/>
    </source>
</evidence>
<dbReference type="GO" id="GO:0004527">
    <property type="term" value="F:exonuclease activity"/>
    <property type="evidence" value="ECO:0007669"/>
    <property type="project" value="UniProtKB-KW"/>
</dbReference>
<keyword evidence="7 15" id="KW-0067">ATP-binding</keyword>
<dbReference type="InterPro" id="IPR011604">
    <property type="entry name" value="PDDEXK-like_dom_sf"/>
</dbReference>
<dbReference type="OrthoDB" id="9810135at2"/>
<evidence type="ECO:0000256" key="11">
    <source>
        <dbReference type="ARBA" id="ARBA00034617"/>
    </source>
</evidence>
<dbReference type="EC" id="5.6.2.4" evidence="12"/>
<dbReference type="PROSITE" id="PS51217">
    <property type="entry name" value="UVRD_HELICASE_CTER"/>
    <property type="match status" value="1"/>
</dbReference>
<evidence type="ECO:0000256" key="2">
    <source>
        <dbReference type="ARBA" id="ARBA00022741"/>
    </source>
</evidence>
<keyword evidence="3" id="KW-0227">DNA damage</keyword>
<accession>A0A2R8AFJ8</accession>
<keyword evidence="10" id="KW-0413">Isomerase</keyword>
<dbReference type="GO" id="GO:0016887">
    <property type="term" value="F:ATP hydrolysis activity"/>
    <property type="evidence" value="ECO:0007669"/>
    <property type="project" value="RHEA"/>
</dbReference>
<evidence type="ECO:0000256" key="7">
    <source>
        <dbReference type="ARBA" id="ARBA00022840"/>
    </source>
</evidence>
<evidence type="ECO:0000259" key="17">
    <source>
        <dbReference type="PROSITE" id="PS51217"/>
    </source>
</evidence>
<dbReference type="Pfam" id="PF12705">
    <property type="entry name" value="PDDEXK_1"/>
    <property type="match status" value="1"/>
</dbReference>
<evidence type="ECO:0000256" key="3">
    <source>
        <dbReference type="ARBA" id="ARBA00022763"/>
    </source>
</evidence>
<dbReference type="InterPro" id="IPR038726">
    <property type="entry name" value="PDDEXK_AddAB-type"/>
</dbReference>
<comment type="catalytic activity">
    <reaction evidence="14">
        <text>ATP + H2O = ADP + phosphate + H(+)</text>
        <dbReference type="Rhea" id="RHEA:13065"/>
        <dbReference type="ChEBI" id="CHEBI:15377"/>
        <dbReference type="ChEBI" id="CHEBI:15378"/>
        <dbReference type="ChEBI" id="CHEBI:30616"/>
        <dbReference type="ChEBI" id="CHEBI:43474"/>
        <dbReference type="ChEBI" id="CHEBI:456216"/>
        <dbReference type="EC" id="5.6.2.4"/>
    </reaction>
</comment>
<dbReference type="InterPro" id="IPR027417">
    <property type="entry name" value="P-loop_NTPase"/>
</dbReference>